<evidence type="ECO:0000256" key="7">
    <source>
        <dbReference type="ARBA" id="ARBA00023128"/>
    </source>
</evidence>
<evidence type="ECO:0000313" key="14">
    <source>
        <dbReference type="Proteomes" id="UP001634394"/>
    </source>
</evidence>
<evidence type="ECO:0000256" key="6">
    <source>
        <dbReference type="ARBA" id="ARBA00022989"/>
    </source>
</evidence>
<comment type="similarity">
    <text evidence="2 9">Belongs to the OXA1/ALB3/YidC family.</text>
</comment>
<reference evidence="13 14" key="1">
    <citation type="submission" date="2024-11" db="EMBL/GenBank/DDBJ databases">
        <title>Chromosome-level genome assembly of the freshwater bivalve Anodonta woodiana.</title>
        <authorList>
            <person name="Chen X."/>
        </authorList>
    </citation>
    <scope>NUCLEOTIDE SEQUENCE [LARGE SCALE GENOMIC DNA]</scope>
    <source>
        <strain evidence="13">MN2024</strain>
        <tissue evidence="13">Gills</tissue>
    </source>
</reference>
<dbReference type="PANTHER" id="PTHR12428:SF66">
    <property type="entry name" value="MITOCHONDRIAL INNER MEMBRANE PROTEIN OXA1L"/>
    <property type="match status" value="1"/>
</dbReference>
<evidence type="ECO:0000256" key="2">
    <source>
        <dbReference type="ARBA" id="ARBA00009877"/>
    </source>
</evidence>
<keyword evidence="4" id="KW-0999">Mitochondrion inner membrane</keyword>
<gene>
    <name evidence="13" type="ORF">ACJMK2_010512</name>
</gene>
<dbReference type="InterPro" id="IPR028055">
    <property type="entry name" value="YidC/Oxa/ALB_C"/>
</dbReference>
<keyword evidence="14" id="KW-1185">Reference proteome</keyword>
<dbReference type="AlphaFoldDB" id="A0ABD3VIP4"/>
<feature type="transmembrane region" description="Helical" evidence="11">
    <location>
        <begin position="139"/>
        <end position="160"/>
    </location>
</feature>
<keyword evidence="8 11" id="KW-0472">Membrane</keyword>
<feature type="transmembrane region" description="Helical" evidence="11">
    <location>
        <begin position="299"/>
        <end position="318"/>
    </location>
</feature>
<evidence type="ECO:0000256" key="4">
    <source>
        <dbReference type="ARBA" id="ARBA00022792"/>
    </source>
</evidence>
<name>A0ABD3VIP4_SINWO</name>
<dbReference type="EMBL" id="JBJQND010000012">
    <property type="protein sequence ID" value="KAL3860381.1"/>
    <property type="molecule type" value="Genomic_DNA"/>
</dbReference>
<evidence type="ECO:0000256" key="1">
    <source>
        <dbReference type="ARBA" id="ARBA00004448"/>
    </source>
</evidence>
<keyword evidence="5" id="KW-0809">Transit peptide</keyword>
<evidence type="ECO:0000259" key="12">
    <source>
        <dbReference type="Pfam" id="PF02096"/>
    </source>
</evidence>
<feature type="region of interest" description="Disordered" evidence="10">
    <location>
        <begin position="394"/>
        <end position="419"/>
    </location>
</feature>
<feature type="domain" description="Membrane insertase YidC/Oxa/ALB C-terminal" evidence="12">
    <location>
        <begin position="139"/>
        <end position="332"/>
    </location>
</feature>
<keyword evidence="6 11" id="KW-1133">Transmembrane helix</keyword>
<feature type="compositionally biased region" description="Basic and acidic residues" evidence="10">
    <location>
        <begin position="407"/>
        <end position="419"/>
    </location>
</feature>
<accession>A0ABD3VIP4</accession>
<protein>
    <recommendedName>
        <fullName evidence="12">Membrane insertase YidC/Oxa/ALB C-terminal domain-containing protein</fullName>
    </recommendedName>
</protein>
<dbReference type="InterPro" id="IPR001708">
    <property type="entry name" value="YidC/ALB3/OXA1/COX18"/>
</dbReference>
<evidence type="ECO:0000256" key="8">
    <source>
        <dbReference type="ARBA" id="ARBA00023136"/>
    </source>
</evidence>
<proteinExistence type="inferred from homology"/>
<sequence length="419" mass="46484">MATSMCRFSLCKLYNVQKSQNAGLFKLFKISSKCLHTQRVNRILKNHTVLRSLTGPVGHPVCAVFAVRYNSSVTKNINTDLPPGYIPDPPPLPDPTEFVQSLNSLGEPTFSSLGLGSYTPPGILQQGLEFLHVDVGLPWWGGIIAATIMVRCLMIPIAVLTQRNAAKLHNHLPTMQRLQQRISNARISGNAIELTRAANELSSYTKRNDIKLGRQFLTLYAQAPVFLSFFYGLRKMANLPVESMKTGGVLWFPDLTIPDPFYGLPLITFVTILAIMEVGAEGMKISEYGVIIKWIMRGFALLIPIISSQFPAALCVYWCTSNFFSLAQVAVLKIPTVRQFCKIEPRVVHDPSSIKPQNKSFTEGFREAISNASIASKVTDRQRYDAVAFKKAGEGPIPKTYSYDPTKVGREKVAPKKST</sequence>
<keyword evidence="3 9" id="KW-0812">Transmembrane</keyword>
<organism evidence="13 14">
    <name type="scientific">Sinanodonta woodiana</name>
    <name type="common">Chinese pond mussel</name>
    <name type="synonym">Anodonta woodiana</name>
    <dbReference type="NCBI Taxonomy" id="1069815"/>
    <lineage>
        <taxon>Eukaryota</taxon>
        <taxon>Metazoa</taxon>
        <taxon>Spiralia</taxon>
        <taxon>Lophotrochozoa</taxon>
        <taxon>Mollusca</taxon>
        <taxon>Bivalvia</taxon>
        <taxon>Autobranchia</taxon>
        <taxon>Heteroconchia</taxon>
        <taxon>Palaeoheterodonta</taxon>
        <taxon>Unionida</taxon>
        <taxon>Unionoidea</taxon>
        <taxon>Unionidae</taxon>
        <taxon>Unioninae</taxon>
        <taxon>Sinanodonta</taxon>
    </lineage>
</organism>
<dbReference type="Proteomes" id="UP001634394">
    <property type="component" value="Unassembled WGS sequence"/>
</dbReference>
<dbReference type="Pfam" id="PF02096">
    <property type="entry name" value="60KD_IMP"/>
    <property type="match status" value="1"/>
</dbReference>
<evidence type="ECO:0000256" key="9">
    <source>
        <dbReference type="RuleBase" id="RU003945"/>
    </source>
</evidence>
<comment type="subcellular location">
    <subcellularLocation>
        <location evidence="9">Membrane</location>
        <topology evidence="9">Multi-pass membrane protein</topology>
    </subcellularLocation>
    <subcellularLocation>
        <location evidence="1">Mitochondrion inner membrane</location>
        <topology evidence="1">Multi-pass membrane protein</topology>
    </subcellularLocation>
</comment>
<keyword evidence="7" id="KW-0496">Mitochondrion</keyword>
<evidence type="ECO:0000256" key="5">
    <source>
        <dbReference type="ARBA" id="ARBA00022946"/>
    </source>
</evidence>
<dbReference type="GO" id="GO:0005743">
    <property type="term" value="C:mitochondrial inner membrane"/>
    <property type="evidence" value="ECO:0007669"/>
    <property type="project" value="UniProtKB-SubCell"/>
</dbReference>
<evidence type="ECO:0000256" key="10">
    <source>
        <dbReference type="SAM" id="MobiDB-lite"/>
    </source>
</evidence>
<evidence type="ECO:0000313" key="13">
    <source>
        <dbReference type="EMBL" id="KAL3860380.1"/>
    </source>
</evidence>
<evidence type="ECO:0000256" key="11">
    <source>
        <dbReference type="SAM" id="Phobius"/>
    </source>
</evidence>
<dbReference type="CDD" id="cd20069">
    <property type="entry name" value="5TM_Oxa1-like"/>
    <property type="match status" value="1"/>
</dbReference>
<evidence type="ECO:0000256" key="3">
    <source>
        <dbReference type="ARBA" id="ARBA00022692"/>
    </source>
</evidence>
<comment type="caution">
    <text evidence="13">The sequence shown here is derived from an EMBL/GenBank/DDBJ whole genome shotgun (WGS) entry which is preliminary data.</text>
</comment>
<feature type="transmembrane region" description="Helical" evidence="11">
    <location>
        <begin position="261"/>
        <end position="278"/>
    </location>
</feature>
<dbReference type="EMBL" id="JBJQND010000012">
    <property type="protein sequence ID" value="KAL3860380.1"/>
    <property type="molecule type" value="Genomic_DNA"/>
</dbReference>
<dbReference type="PANTHER" id="PTHR12428">
    <property type="entry name" value="OXA1"/>
    <property type="match status" value="1"/>
</dbReference>
<feature type="transmembrane region" description="Helical" evidence="11">
    <location>
        <begin position="216"/>
        <end position="233"/>
    </location>
</feature>